<feature type="compositionally biased region" description="Pro residues" evidence="2">
    <location>
        <begin position="540"/>
        <end position="549"/>
    </location>
</feature>
<feature type="region of interest" description="Disordered" evidence="2">
    <location>
        <begin position="531"/>
        <end position="552"/>
    </location>
</feature>
<keyword evidence="1" id="KW-0175">Coiled coil</keyword>
<dbReference type="Proteomes" id="UP000429607">
    <property type="component" value="Unassembled WGS sequence"/>
</dbReference>
<dbReference type="EMBL" id="QXFV01000654">
    <property type="protein sequence ID" value="KAE9031847.1"/>
    <property type="molecule type" value="Genomic_DNA"/>
</dbReference>
<evidence type="ECO:0000313" key="4">
    <source>
        <dbReference type="EMBL" id="KAE9031847.1"/>
    </source>
</evidence>
<feature type="coiled-coil region" evidence="1">
    <location>
        <begin position="576"/>
        <end position="607"/>
    </location>
</feature>
<proteinExistence type="predicted"/>
<dbReference type="AlphaFoldDB" id="A0A6A3MLM2"/>
<name>A0A6A3MLM2_9STRA</name>
<evidence type="ECO:0000256" key="2">
    <source>
        <dbReference type="SAM" id="MobiDB-lite"/>
    </source>
</evidence>
<dbReference type="EMBL" id="QXFU01000636">
    <property type="protein sequence ID" value="KAE9026398.1"/>
    <property type="molecule type" value="Genomic_DNA"/>
</dbReference>
<gene>
    <name evidence="4" type="ORF">PR001_g10889</name>
    <name evidence="3" type="ORF">PR002_g10925</name>
</gene>
<evidence type="ECO:0000313" key="6">
    <source>
        <dbReference type="Proteomes" id="UP000435112"/>
    </source>
</evidence>
<dbReference type="OrthoDB" id="106784at2759"/>
<dbReference type="InterPro" id="IPR013083">
    <property type="entry name" value="Znf_RING/FYVE/PHD"/>
</dbReference>
<protein>
    <submittedName>
        <fullName evidence="4">Uncharacterized protein</fullName>
    </submittedName>
</protein>
<dbReference type="CDD" id="cd22249">
    <property type="entry name" value="UDM1_RNF168_RNF169-like"/>
    <property type="match status" value="1"/>
</dbReference>
<sequence length="705" mass="77991">MSHYLFLDLDALLFTIKTHLLAQPTIFPQELTRTSADGVMLRAERLTALLDGQRQQQQQPALGLCRYGSYFNGSLDNARALRAVGWKLTKKGALDHRSLENLMERSLQQVGASRQSSGAPNTMVLAAGELRPPTQSCVQAYLGSGWHVKLFCLQRCWRQTLDDLGRSYPDRFEVVYLDEHLKGLLASGNTAATGTAPTAAREASLLSQMATDGALWNQVRDRRGSIHPAPHARALALATALPVLPPGPHRLNSSQMSHTKDDFICRQERDAADRRRCKLATLPKVTAMGDRQRYVLLNLDNIAGVLFTSHTLYRHIDGATSPQDVRLDFQALTQHLCGDSTSGAVKCLFAAYWKTSPYLIRALVDIGWTLKAPVSPGINDTGLHDEMMSMLVDDELTEKTLVLAMGDGGLGSKTTNAYCDIIGKFLERQWHVEIHAWLHALNDGFVDLQVQYPGRVVVKPLDELVGDLVYLKKRENAKANAFGALGKPANASLNQKLHVSGGSSFEPSHTNYAAGTPATIRASTPTWAHLSASSLRRASPPLPPSPPSQPTVTALQQQIQQMQDSFSALQTSISTEQQLRQENEKLAQSMREQARAFEEERQRQTATALQQACDARLARRLQLEDREESLTCPITCELYVEPVTTVCCGKTFSAEVVKRLSECPWCRMSNLSTHPNRDVASLVELYCAERDELDAEEQETLSRTP</sequence>
<evidence type="ECO:0000313" key="3">
    <source>
        <dbReference type="EMBL" id="KAE9026398.1"/>
    </source>
</evidence>
<dbReference type="SUPFAM" id="SSF57850">
    <property type="entry name" value="RING/U-box"/>
    <property type="match status" value="1"/>
</dbReference>
<dbReference type="Proteomes" id="UP000435112">
    <property type="component" value="Unassembled WGS sequence"/>
</dbReference>
<comment type="caution">
    <text evidence="4">The sequence shown here is derived from an EMBL/GenBank/DDBJ whole genome shotgun (WGS) entry which is preliminary data.</text>
</comment>
<reference evidence="5 6" key="1">
    <citation type="submission" date="2018-09" db="EMBL/GenBank/DDBJ databases">
        <title>Genomic investigation of the strawberry pathogen Phytophthora fragariae indicates pathogenicity is determined by transcriptional variation in three key races.</title>
        <authorList>
            <person name="Adams T.M."/>
            <person name="Armitage A.D."/>
            <person name="Sobczyk M.K."/>
            <person name="Bates H.J."/>
            <person name="Dunwell J.M."/>
            <person name="Nellist C.F."/>
            <person name="Harrison R.J."/>
        </authorList>
    </citation>
    <scope>NUCLEOTIDE SEQUENCE [LARGE SCALE GENOMIC DNA]</scope>
    <source>
        <strain evidence="4 5">SCRP249</strain>
        <strain evidence="3 6">SCRP324</strain>
    </source>
</reference>
<organism evidence="4 5">
    <name type="scientific">Phytophthora rubi</name>
    <dbReference type="NCBI Taxonomy" id="129364"/>
    <lineage>
        <taxon>Eukaryota</taxon>
        <taxon>Sar</taxon>
        <taxon>Stramenopiles</taxon>
        <taxon>Oomycota</taxon>
        <taxon>Peronosporomycetes</taxon>
        <taxon>Peronosporales</taxon>
        <taxon>Peronosporaceae</taxon>
        <taxon>Phytophthora</taxon>
    </lineage>
</organism>
<accession>A0A6A3MLM2</accession>
<evidence type="ECO:0000313" key="5">
    <source>
        <dbReference type="Proteomes" id="UP000429607"/>
    </source>
</evidence>
<evidence type="ECO:0000256" key="1">
    <source>
        <dbReference type="SAM" id="Coils"/>
    </source>
</evidence>
<dbReference type="Gene3D" id="3.30.40.10">
    <property type="entry name" value="Zinc/RING finger domain, C3HC4 (zinc finger)"/>
    <property type="match status" value="1"/>
</dbReference>